<comment type="caution">
    <text evidence="1">The sequence shown here is derived from an EMBL/GenBank/DDBJ whole genome shotgun (WGS) entry which is preliminary data.</text>
</comment>
<keyword evidence="2" id="KW-1185">Reference proteome</keyword>
<proteinExistence type="predicted"/>
<dbReference type="InterPro" id="IPR050867">
    <property type="entry name" value="NiFe/NiFeSe_hydrgnase_LSU"/>
</dbReference>
<dbReference type="PANTHER" id="PTHR42958">
    <property type="entry name" value="HYDROGENASE-2 LARGE CHAIN"/>
    <property type="match status" value="1"/>
</dbReference>
<evidence type="ECO:0000313" key="2">
    <source>
        <dbReference type="Proteomes" id="UP001524499"/>
    </source>
</evidence>
<dbReference type="Pfam" id="PF00374">
    <property type="entry name" value="NiFeSe_Hases"/>
    <property type="match status" value="1"/>
</dbReference>
<accession>A0ABT1TM44</accession>
<dbReference type="InterPro" id="IPR001501">
    <property type="entry name" value="Ni-dep_hyd_lsu"/>
</dbReference>
<dbReference type="InterPro" id="IPR029014">
    <property type="entry name" value="NiFe-Hase_large"/>
</dbReference>
<dbReference type="EMBL" id="JANIBJ010000050">
    <property type="protein sequence ID" value="MCQ8106172.1"/>
    <property type="molecule type" value="Genomic_DNA"/>
</dbReference>
<dbReference type="Proteomes" id="UP001524499">
    <property type="component" value="Unassembled WGS sequence"/>
</dbReference>
<dbReference type="SUPFAM" id="SSF56762">
    <property type="entry name" value="HydB/Nqo4-like"/>
    <property type="match status" value="1"/>
</dbReference>
<evidence type="ECO:0000313" key="1">
    <source>
        <dbReference type="EMBL" id="MCQ8106172.1"/>
    </source>
</evidence>
<gene>
    <name evidence="1" type="ORF">NP590_18840</name>
</gene>
<dbReference type="Gene3D" id="1.10.645.10">
    <property type="entry name" value="Cytochrome-c3 Hydrogenase, chain B"/>
    <property type="match status" value="1"/>
</dbReference>
<protein>
    <submittedName>
        <fullName evidence="1">Nickel-dependent hydrogenase large subunit</fullName>
    </submittedName>
</protein>
<dbReference type="RefSeq" id="WP_256604237.1">
    <property type="nucleotide sequence ID" value="NZ_JANIBJ010000050.1"/>
</dbReference>
<dbReference type="PANTHER" id="PTHR42958:SF4">
    <property type="entry name" value="HYDROGENASE EXPRESSION_FORMATION PROTEIN HUPK"/>
    <property type="match status" value="1"/>
</dbReference>
<name>A0ABT1TM44_9GAMM</name>
<organism evidence="1 2">
    <name type="scientific">Methylomonas subterranea</name>
    <dbReference type="NCBI Taxonomy" id="2952225"/>
    <lineage>
        <taxon>Bacteria</taxon>
        <taxon>Pseudomonadati</taxon>
        <taxon>Pseudomonadota</taxon>
        <taxon>Gammaproteobacteria</taxon>
        <taxon>Methylococcales</taxon>
        <taxon>Methylococcaceae</taxon>
        <taxon>Methylomonas</taxon>
    </lineage>
</organism>
<reference evidence="1 2" key="1">
    <citation type="submission" date="2022-07" db="EMBL/GenBank/DDBJ databases">
        <title>Methylomonas rivi sp. nov., Methylomonas rosea sp. nov., Methylomonas aureus sp. nov. and Methylomonas subterranea sp. nov., four novel methanotrophs isolated from a freshwater creek and the deep terrestrial subsurface.</title>
        <authorList>
            <person name="Abin C."/>
            <person name="Sankaranarayanan K."/>
            <person name="Garner C."/>
            <person name="Sindelar R."/>
            <person name="Kotary K."/>
            <person name="Garner R."/>
            <person name="Barclay S."/>
            <person name="Lawson P."/>
            <person name="Krumholz L."/>
        </authorList>
    </citation>
    <scope>NUCLEOTIDE SEQUENCE [LARGE SCALE GENOMIC DNA]</scope>
    <source>
        <strain evidence="1 2">SURF-2</strain>
    </source>
</reference>
<sequence length="389" mass="42559">MTAAGEIQIELTHRGGQASAARIFSTRPQAATQVLLGKTPEQLLSTVPLLFSLCGNAQSYAALLACRDALGLDAAPEADAARECLLQLETVREHAWRILLDWPGLLGRRPDKATLAALLKLTTRFKPCLFGDGEAFKLDSRLQIDYDLLIGLLAELNQLIDQAIFNGGMRAFQAIADETQLADWLADNSALSAELLHGLYRLDWRAVGRNHIRCLPALDNLSLLAHLQTQELSAFCAAPRWQGQCHESTPLGRQQSRPLIAALQNHYGNGLLARFAAVLREVAEITLGLERFGETPFEPAAAYGGDGIGLAQVPAARGLLVHRLALRNGRVYDYRIVAPTEWNFHPAGVLAQGLTALRAVDADSLRRQAEWLIQSIDPCVPYKLILNET</sequence>